<keyword evidence="4" id="KW-1185">Reference proteome</keyword>
<accession>A0A1L7WVT6</accession>
<feature type="transmembrane region" description="Helical" evidence="2">
    <location>
        <begin position="80"/>
        <end position="99"/>
    </location>
</feature>
<sequence>MGTESHLERILRSPLLFAIFSLLSFLYTWPIRWQISGAPLLTTLILAGESQGYRILPSIHLWPIFTTLHLAYAICSTSWLLFWVFAGICYPTCFLVSLFQFEVVGAKARWVLRMMLREIQFIGDKIAFFGIPALEIDTEVDGLMVLRGITFSLSTLSFVVHGVEVGIKLSDDMELAIQSERVEVRLFRGIEIGDCFANLKGGEYEMTFGTLEGKTKDPEGDAVFVEETPLLKAASREGDRRSLDEDARPMVNGVGGHKDIKITDAMANGKTPEISGVKEGLESMSKLSPDNEEANGRYQRTVKFIEETNAIHKARQTVKHLTKVKSEIEKTFDLEDDNGLRAAICSQLHSKPSVPHPPQRAIKVTTIQNLTPPYVRRFLHRSKNRQIHRRNECHPQSSPNRQASDKSKIRNREDIRFRRRQRSPSSNLLTTPLQTISSPPTSTSYKSHYDPESYSTLRPPLPPPPTYDINCFLAFADVMAYRALPKEVDLKQVIRLGGADATFVVPSFLLPHHEHLLPPVPSRSRKQSLEKHVENADGIPKSVQAEHELEQAEKDETNVKISVHARLPASFSQELLDWIAALIKATKVVEMEKNPSAMDEEVHGIKEFSKALKGGLKEGVKKAVVNGVVNERWIAKMVGKVTKKLEMARGGAGYSGDIPVKLGVYRETGWEMEGEKLLP</sequence>
<evidence type="ECO:0000256" key="1">
    <source>
        <dbReference type="SAM" id="MobiDB-lite"/>
    </source>
</evidence>
<feature type="compositionally biased region" description="Basic and acidic residues" evidence="1">
    <location>
        <begin position="403"/>
        <end position="416"/>
    </location>
</feature>
<keyword evidence="2" id="KW-0472">Membrane</keyword>
<feature type="region of interest" description="Disordered" evidence="1">
    <location>
        <begin position="235"/>
        <end position="256"/>
    </location>
</feature>
<name>A0A1L7WVT6_9HELO</name>
<feature type="compositionally biased region" description="Basic and acidic residues" evidence="1">
    <location>
        <begin position="235"/>
        <end position="248"/>
    </location>
</feature>
<feature type="region of interest" description="Disordered" evidence="1">
    <location>
        <begin position="381"/>
        <end position="461"/>
    </location>
</feature>
<dbReference type="OrthoDB" id="5372451at2759"/>
<dbReference type="AlphaFoldDB" id="A0A1L7WVT6"/>
<feature type="transmembrane region" description="Helical" evidence="2">
    <location>
        <begin position="15"/>
        <end position="35"/>
    </location>
</feature>
<reference evidence="3 4" key="1">
    <citation type="submission" date="2016-03" db="EMBL/GenBank/DDBJ databases">
        <authorList>
            <person name="Ploux O."/>
        </authorList>
    </citation>
    <scope>NUCLEOTIDE SEQUENCE [LARGE SCALE GENOMIC DNA]</scope>
    <source>
        <strain evidence="3 4">UAMH 11012</strain>
    </source>
</reference>
<gene>
    <name evidence="3" type="ORF">PAC_06763</name>
</gene>
<evidence type="ECO:0000313" key="3">
    <source>
        <dbReference type="EMBL" id="CZR56874.1"/>
    </source>
</evidence>
<proteinExistence type="predicted"/>
<dbReference type="EMBL" id="FJOG01000009">
    <property type="protein sequence ID" value="CZR56874.1"/>
    <property type="molecule type" value="Genomic_DNA"/>
</dbReference>
<evidence type="ECO:0000313" key="4">
    <source>
        <dbReference type="Proteomes" id="UP000184330"/>
    </source>
</evidence>
<keyword evidence="2" id="KW-0812">Transmembrane</keyword>
<evidence type="ECO:0000256" key="2">
    <source>
        <dbReference type="SAM" id="Phobius"/>
    </source>
</evidence>
<dbReference type="STRING" id="576137.A0A1L7WVT6"/>
<feature type="transmembrane region" description="Helical" evidence="2">
    <location>
        <begin position="55"/>
        <end position="73"/>
    </location>
</feature>
<organism evidence="3 4">
    <name type="scientific">Phialocephala subalpina</name>
    <dbReference type="NCBI Taxonomy" id="576137"/>
    <lineage>
        <taxon>Eukaryota</taxon>
        <taxon>Fungi</taxon>
        <taxon>Dikarya</taxon>
        <taxon>Ascomycota</taxon>
        <taxon>Pezizomycotina</taxon>
        <taxon>Leotiomycetes</taxon>
        <taxon>Helotiales</taxon>
        <taxon>Mollisiaceae</taxon>
        <taxon>Phialocephala</taxon>
        <taxon>Phialocephala fortinii species complex</taxon>
    </lineage>
</organism>
<dbReference type="Proteomes" id="UP000184330">
    <property type="component" value="Unassembled WGS sequence"/>
</dbReference>
<keyword evidence="2" id="KW-1133">Transmembrane helix</keyword>
<feature type="compositionally biased region" description="Polar residues" evidence="1">
    <location>
        <begin position="423"/>
        <end position="446"/>
    </location>
</feature>
<protein>
    <submittedName>
        <fullName evidence="3">Uncharacterized protein</fullName>
    </submittedName>
</protein>